<keyword evidence="3" id="KW-1185">Reference proteome</keyword>
<keyword evidence="1" id="KW-0812">Transmembrane</keyword>
<dbReference type="EMBL" id="MAKX01000001">
    <property type="protein sequence ID" value="OCK44434.1"/>
    <property type="molecule type" value="Genomic_DNA"/>
</dbReference>
<protein>
    <submittedName>
        <fullName evidence="2">Uncharacterized protein</fullName>
    </submittedName>
</protein>
<dbReference type="Proteomes" id="UP000093186">
    <property type="component" value="Unassembled WGS sequence"/>
</dbReference>
<evidence type="ECO:0000256" key="1">
    <source>
        <dbReference type="SAM" id="Phobius"/>
    </source>
</evidence>
<evidence type="ECO:0000313" key="3">
    <source>
        <dbReference type="Proteomes" id="UP000093186"/>
    </source>
</evidence>
<comment type="caution">
    <text evidence="2">The sequence shown here is derived from an EMBL/GenBank/DDBJ whole genome shotgun (WGS) entry which is preliminary data.</text>
</comment>
<evidence type="ECO:0000313" key="2">
    <source>
        <dbReference type="EMBL" id="OCK44434.1"/>
    </source>
</evidence>
<keyword evidence="1" id="KW-1133">Transmembrane helix</keyword>
<sequence length="96" mass="11854">MNSNSNEYYKNKTAQFVKNWEVKRSNRPLFAFKEALTFSLPFSFIFIFFEVGFSEKFFYKFPLFFFINMVIYFLIAYFISYKFNENSYQKYKKQGF</sequence>
<feature type="transmembrane region" description="Helical" evidence="1">
    <location>
        <begin position="61"/>
        <end position="83"/>
    </location>
</feature>
<gene>
    <name evidence="2" type="ORF">BA195_07105</name>
</gene>
<reference evidence="2 3" key="1">
    <citation type="submission" date="2016-06" db="EMBL/GenBank/DDBJ databases">
        <title>Draft Genome Sequence of Tenacibaculum soleae UCD-KL19.</title>
        <authorList>
            <person name="Eisen J.A."/>
            <person name="Coil D.A."/>
            <person name="Lujan K.M."/>
        </authorList>
    </citation>
    <scope>NUCLEOTIDE SEQUENCE [LARGE SCALE GENOMIC DNA]</scope>
    <source>
        <strain evidence="2 3">UCD-KL19</strain>
    </source>
</reference>
<feature type="transmembrane region" description="Helical" evidence="1">
    <location>
        <begin position="30"/>
        <end position="49"/>
    </location>
</feature>
<accession>A0A1B9Y3P2</accession>
<proteinExistence type="predicted"/>
<dbReference type="RefSeq" id="WP_068703804.1">
    <property type="nucleotide sequence ID" value="NZ_MAKX01000001.1"/>
</dbReference>
<name>A0A1B9Y3P2_9FLAO</name>
<keyword evidence="1" id="KW-0472">Membrane</keyword>
<organism evidence="2 3">
    <name type="scientific">Tenacibaculum soleae</name>
    <dbReference type="NCBI Taxonomy" id="447689"/>
    <lineage>
        <taxon>Bacteria</taxon>
        <taxon>Pseudomonadati</taxon>
        <taxon>Bacteroidota</taxon>
        <taxon>Flavobacteriia</taxon>
        <taxon>Flavobacteriales</taxon>
        <taxon>Flavobacteriaceae</taxon>
        <taxon>Tenacibaculum</taxon>
    </lineage>
</organism>
<dbReference type="AlphaFoldDB" id="A0A1B9Y3P2"/>